<evidence type="ECO:0000313" key="1">
    <source>
        <dbReference type="EMBL" id="HIR57108.1"/>
    </source>
</evidence>
<gene>
    <name evidence="1" type="ORF">IAA54_05515</name>
</gene>
<evidence type="ECO:0008006" key="3">
    <source>
        <dbReference type="Google" id="ProtNLM"/>
    </source>
</evidence>
<accession>A0A9D1DQE6</accession>
<reference evidence="1" key="2">
    <citation type="journal article" date="2021" name="PeerJ">
        <title>Extensive microbial diversity within the chicken gut microbiome revealed by metagenomics and culture.</title>
        <authorList>
            <person name="Gilroy R."/>
            <person name="Ravi A."/>
            <person name="Getino M."/>
            <person name="Pursley I."/>
            <person name="Horton D.L."/>
            <person name="Alikhan N.F."/>
            <person name="Baker D."/>
            <person name="Gharbi K."/>
            <person name="Hall N."/>
            <person name="Watson M."/>
            <person name="Adriaenssens E.M."/>
            <person name="Foster-Nyarko E."/>
            <person name="Jarju S."/>
            <person name="Secka A."/>
            <person name="Antonio M."/>
            <person name="Oren A."/>
            <person name="Chaudhuri R.R."/>
            <person name="La Ragione R."/>
            <person name="Hildebrand F."/>
            <person name="Pallen M.J."/>
        </authorList>
    </citation>
    <scope>NUCLEOTIDE SEQUENCE</scope>
    <source>
        <strain evidence="1">ChiSjej1B19-7085</strain>
    </source>
</reference>
<dbReference type="Proteomes" id="UP000886785">
    <property type="component" value="Unassembled WGS sequence"/>
</dbReference>
<dbReference type="EMBL" id="DVHF01000064">
    <property type="protein sequence ID" value="HIR57108.1"/>
    <property type="molecule type" value="Genomic_DNA"/>
</dbReference>
<protein>
    <recommendedName>
        <fullName evidence="3">Demethylase</fullName>
    </recommendedName>
</protein>
<evidence type="ECO:0000313" key="2">
    <source>
        <dbReference type="Proteomes" id="UP000886785"/>
    </source>
</evidence>
<comment type="caution">
    <text evidence="1">The sequence shown here is derived from an EMBL/GenBank/DDBJ whole genome shotgun (WGS) entry which is preliminary data.</text>
</comment>
<reference evidence="1" key="1">
    <citation type="submission" date="2020-10" db="EMBL/GenBank/DDBJ databases">
        <authorList>
            <person name="Gilroy R."/>
        </authorList>
    </citation>
    <scope>NUCLEOTIDE SEQUENCE</scope>
    <source>
        <strain evidence="1">ChiSjej1B19-7085</strain>
    </source>
</reference>
<name>A0A9D1DQE6_9FIRM</name>
<proteinExistence type="predicted"/>
<organism evidence="1 2">
    <name type="scientific">Candidatus Gallacutalibacter pullicola</name>
    <dbReference type="NCBI Taxonomy" id="2840830"/>
    <lineage>
        <taxon>Bacteria</taxon>
        <taxon>Bacillati</taxon>
        <taxon>Bacillota</taxon>
        <taxon>Clostridia</taxon>
        <taxon>Eubacteriales</taxon>
        <taxon>Candidatus Gallacutalibacter</taxon>
    </lineage>
</organism>
<dbReference type="AlphaFoldDB" id="A0A9D1DQE6"/>
<sequence length="88" mass="10268">MLKFRTRQGYIAYQCTASETTLLGGIGVCDDCGEFSETGFLVPVLNHYMCPRCFEDWQNRGHYYPEDIPIEQRRAAYYESIIPMEEEI</sequence>